<accession>A0A0D3RLW6</accession>
<dbReference type="EMBL" id="QHGU01000050">
    <property type="protein sequence ID" value="PZM55305.1"/>
    <property type="molecule type" value="Genomic_DNA"/>
</dbReference>
<proteinExistence type="predicted"/>
<dbReference type="Proteomes" id="UP000249070">
    <property type="component" value="Unassembled WGS sequence"/>
</dbReference>
<dbReference type="InterPro" id="IPR041685">
    <property type="entry name" value="AAA_GajA/Old/RecF-like"/>
</dbReference>
<protein>
    <submittedName>
        <fullName evidence="4">AAA family ATPase</fullName>
    </submittedName>
    <submittedName>
        <fullName evidence="5">ATP-dependent endonuclease</fullName>
    </submittedName>
</protein>
<dbReference type="GeneID" id="99636658"/>
<dbReference type="GO" id="GO:0004519">
    <property type="term" value="F:endonuclease activity"/>
    <property type="evidence" value="ECO:0007669"/>
    <property type="project" value="UniProtKB-KW"/>
</dbReference>
<reference evidence="4 7" key="3">
    <citation type="submission" date="2019-10" db="EMBL/GenBank/DDBJ databases">
        <title>Evolutionary dynamics of vancomycin-resistant Enterococcus faecium during gastrointestinal tract colonization and bloodstream infection in immunocompromised pediatric patients.</title>
        <authorList>
            <person name="Chilambi G.S."/>
            <person name="Nordstrom H.R."/>
            <person name="Evans D.R."/>
            <person name="Ferrolino J."/>
            <person name="Hayden R.T."/>
            <person name="Maron G.M."/>
            <person name="Vo A.N."/>
            <person name="Gilmore M.S."/>
            <person name="Wolf J."/>
            <person name="Rosch J.W."/>
            <person name="Van Tyne D."/>
        </authorList>
    </citation>
    <scope>NUCLEOTIDE SEQUENCE [LARGE SCALE GENOMIC DNA]</scope>
    <source>
        <strain evidence="4 7">VRECG27</strain>
    </source>
</reference>
<dbReference type="OMA" id="TFFVVEE"/>
<dbReference type="SUPFAM" id="SSF52540">
    <property type="entry name" value="P-loop containing nucleoside triphosphate hydrolases"/>
    <property type="match status" value="1"/>
</dbReference>
<dbReference type="Proteomes" id="UP000469871">
    <property type="component" value="Unassembled WGS sequence"/>
</dbReference>
<evidence type="ECO:0000313" key="3">
    <source>
        <dbReference type="EMBL" id="AJS09824.1"/>
    </source>
</evidence>
<keyword evidence="5" id="KW-0378">Hydrolase</keyword>
<dbReference type="PATRIC" id="fig|1352.805.peg.605"/>
<reference evidence="3" key="1">
    <citation type="submission" date="2014-10" db="EMBL/GenBank/DDBJ databases">
        <title>Spread of Tn5801 among enterococcal species from different origins.</title>
        <authorList>
            <person name="Leon-Sampedro R."/>
            <person name="Novais C."/>
            <person name="Peixe L."/>
            <person name="Baquero F."/>
            <person name="Coque T.M."/>
        </authorList>
    </citation>
    <scope>NUCLEOTIDE SEQUENCE</scope>
    <source>
        <strain evidence="3">E240</strain>
    </source>
</reference>
<dbReference type="Gene3D" id="3.40.50.300">
    <property type="entry name" value="P-loop containing nucleotide triphosphate hydrolases"/>
    <property type="match status" value="1"/>
</dbReference>
<sequence length="729" mass="83288">MFISTLQIRNFRNYESEIFRFDNETNTIIGENDSGKTNALTALRILLDDSYYYSSKTLKESDFFHGIQNGWQGHWIIISATFEGISEEEFDNEICASISLNSESQTILEELISNADKGVGSISLFIRPNKAIRKQLFDISTELDSHQFNEFRNSIRLSDYEFYYTSKSNLNFCINENYDKLVGRLNDNIASNPEEDDEALLGSRIDMSDIFKHISVVYVDALRDVLREMKNNRNPVKRIMETIESKISSDNVESLKTIIQQLNETITSVPEIRKIGENINRQLNSIIGSVYSPNLLLSSTMSDDMGSLAKFLSMKPEQNIDLDLLGLGHLNMIYLALKIVEFEACRSRELLNIMLIEEPEAHIHHHIQKTLFEGLNLQKNYTQILMTTHSVHLAEVSEISRMNVLKSFNGKSIVMNPANNLNSFAKEKLKKNNLNLINAVERYLDVKRNGLLFSKGVILVEGDAEEILIPQIVKKLFGINLDELGIGLINVGSTSFEYIASLFDDDRIQRKCAIVTDLDEQAIPSEHRLYKSTAQEKGQARKEKLSSLFNENNWVNCFYANTTFEIEFLDVNKENILTYVSPIIDDAFKDKKTITAYKEEIQSEQYLERNLAMLKLANHVGKGWFAIELGEKIDFLIKIPKYILNAIAFACQEIVDLSIYKKILLHTIDLYEETTELSALSASLKTSDTADLNIAIISLLEYFGKDEDVVYLINQIENYTKILYAEVSK</sequence>
<keyword evidence="5" id="KW-0540">Nuclease</keyword>
<organism evidence="3">
    <name type="scientific">Enterococcus faecium</name>
    <name type="common">Streptococcus faecium</name>
    <dbReference type="NCBI Taxonomy" id="1352"/>
    <lineage>
        <taxon>Bacteria</taxon>
        <taxon>Bacillati</taxon>
        <taxon>Bacillota</taxon>
        <taxon>Bacilli</taxon>
        <taxon>Lactobacillales</taxon>
        <taxon>Enterococcaceae</taxon>
        <taxon>Enterococcus</taxon>
    </lineage>
</organism>
<evidence type="ECO:0000313" key="5">
    <source>
        <dbReference type="EMBL" id="PZM55305.1"/>
    </source>
</evidence>
<dbReference type="AlphaFoldDB" id="A0A0D3RLW6"/>
<dbReference type="PANTHER" id="PTHR43581">
    <property type="entry name" value="ATP/GTP PHOSPHATASE"/>
    <property type="match status" value="1"/>
</dbReference>
<evidence type="ECO:0000259" key="2">
    <source>
        <dbReference type="Pfam" id="PF20469"/>
    </source>
</evidence>
<reference evidence="5 6" key="2">
    <citation type="submission" date="2018-05" db="EMBL/GenBank/DDBJ databases">
        <title>Vancomycin-resistant Enterococcus faecium strain from Chelyabinsk, Russia.</title>
        <authorList>
            <person name="Gostev V."/>
            <person name="Goncharov A."/>
            <person name="Kolodzhieva V."/>
            <person name="Suvorov A."/>
            <person name="Sidorenko S."/>
            <person name="Zueva L."/>
        </authorList>
    </citation>
    <scope>NUCLEOTIDE SEQUENCE [LARGE SCALE GENOMIC DNA]</scope>
    <source>
        <strain evidence="5 6">20</strain>
    </source>
</reference>
<dbReference type="InterPro" id="IPR051396">
    <property type="entry name" value="Bact_Antivir_Def_Nuclease"/>
</dbReference>
<evidence type="ECO:0000313" key="6">
    <source>
        <dbReference type="Proteomes" id="UP000249070"/>
    </source>
</evidence>
<keyword evidence="5" id="KW-0255">Endonuclease</keyword>
<evidence type="ECO:0000313" key="7">
    <source>
        <dbReference type="Proteomes" id="UP000469871"/>
    </source>
</evidence>
<dbReference type="EMBL" id="KP001176">
    <property type="protein sequence ID" value="AJS09824.1"/>
    <property type="molecule type" value="Genomic_DNA"/>
</dbReference>
<dbReference type="PANTHER" id="PTHR43581:SF4">
    <property type="entry name" value="ATP_GTP PHOSPHATASE"/>
    <property type="match status" value="1"/>
</dbReference>
<dbReference type="CDD" id="cd01026">
    <property type="entry name" value="TOPRIM_OLD"/>
    <property type="match status" value="1"/>
</dbReference>
<dbReference type="InterPro" id="IPR027417">
    <property type="entry name" value="P-loop_NTPase"/>
</dbReference>
<dbReference type="Pfam" id="PF13175">
    <property type="entry name" value="AAA_15"/>
    <property type="match status" value="1"/>
</dbReference>
<dbReference type="RefSeq" id="WP_000470931.1">
    <property type="nucleotide sequence ID" value="NZ_AP022341.1"/>
</dbReference>
<feature type="domain" description="Endonuclease GajA/Old nuclease/RecF-like AAA" evidence="1">
    <location>
        <begin position="1"/>
        <end position="394"/>
    </location>
</feature>
<feature type="domain" description="OLD protein-like TOPRIM" evidence="2">
    <location>
        <begin position="452"/>
        <end position="519"/>
    </location>
</feature>
<dbReference type="Pfam" id="PF20469">
    <property type="entry name" value="OLD-like_TOPRIM"/>
    <property type="match status" value="1"/>
</dbReference>
<gene>
    <name evidence="5" type="ORF">DKP91_10115</name>
    <name evidence="4" type="ORF">GBM73_09670</name>
</gene>
<dbReference type="EMBL" id="WEFP01000001">
    <property type="protein sequence ID" value="KAB7577579.1"/>
    <property type="molecule type" value="Genomic_DNA"/>
</dbReference>
<dbReference type="InterPro" id="IPR034139">
    <property type="entry name" value="TOPRIM_OLD"/>
</dbReference>
<evidence type="ECO:0000313" key="4">
    <source>
        <dbReference type="EMBL" id="KAB7577579.1"/>
    </source>
</evidence>
<evidence type="ECO:0000259" key="1">
    <source>
        <dbReference type="Pfam" id="PF13175"/>
    </source>
</evidence>
<name>A0A0D3RLW6_ENTFC</name>